<name>A0A317GG15_LIMRT</name>
<proteinExistence type="predicted"/>
<protein>
    <recommendedName>
        <fullName evidence="3">ATP-binding protein</fullName>
    </recommendedName>
</protein>
<comment type="caution">
    <text evidence="1">The sequence shown here is derived from an EMBL/GenBank/DDBJ whole genome shotgun (WGS) entry which is preliminary data.</text>
</comment>
<feature type="non-terminal residue" evidence="1">
    <location>
        <position position="1"/>
    </location>
</feature>
<accession>A0A317GG15</accession>
<gene>
    <name evidence="1" type="ORF">DKZ23_11165</name>
</gene>
<evidence type="ECO:0000313" key="1">
    <source>
        <dbReference type="EMBL" id="PWT43700.1"/>
    </source>
</evidence>
<reference evidence="1 2" key="1">
    <citation type="journal article" date="2018" name="Front. Microbiol.">
        <title>Comparative Genomics of the Herbivore Gut Symbiont Lactobacillus reuteri Reveals Genetic Diversity and Lifestyle Adaptation.</title>
        <authorList>
            <person name="Zhao J."/>
        </authorList>
    </citation>
    <scope>NUCLEOTIDE SEQUENCE [LARGE SCALE GENOMIC DNA]</scope>
    <source>
        <strain evidence="1 2">LR12</strain>
    </source>
</reference>
<sequence length="112" mass="13160">VYHKWLFYFSNLILQTAKQNNNQYILTTHDYNLLNNNIRIDQIYFVEKDFMGCSKLESAFDFTDVRTNARHDIHLAKKYIQGVYGAVPVIDVEELTKVLENVNKKLGGMRNE</sequence>
<dbReference type="EMBL" id="QGHS01000312">
    <property type="protein sequence ID" value="PWT43700.1"/>
    <property type="molecule type" value="Genomic_DNA"/>
</dbReference>
<dbReference type="RefSeq" id="WP_406565012.1">
    <property type="nucleotide sequence ID" value="NZ_JAJAOX010000238.1"/>
</dbReference>
<organism evidence="1 2">
    <name type="scientific">Limosilactobacillus reuteri</name>
    <name type="common">Lactobacillus reuteri</name>
    <dbReference type="NCBI Taxonomy" id="1598"/>
    <lineage>
        <taxon>Bacteria</taxon>
        <taxon>Bacillati</taxon>
        <taxon>Bacillota</taxon>
        <taxon>Bacilli</taxon>
        <taxon>Lactobacillales</taxon>
        <taxon>Lactobacillaceae</taxon>
        <taxon>Limosilactobacillus</taxon>
    </lineage>
</organism>
<evidence type="ECO:0008006" key="3">
    <source>
        <dbReference type="Google" id="ProtNLM"/>
    </source>
</evidence>
<dbReference type="Proteomes" id="UP000245866">
    <property type="component" value="Unassembled WGS sequence"/>
</dbReference>
<evidence type="ECO:0000313" key="2">
    <source>
        <dbReference type="Proteomes" id="UP000245866"/>
    </source>
</evidence>
<dbReference type="AlphaFoldDB" id="A0A317GG15"/>